<feature type="transmembrane region" description="Helical" evidence="8">
    <location>
        <begin position="447"/>
        <end position="466"/>
    </location>
</feature>
<comment type="subcellular location">
    <subcellularLocation>
        <location evidence="8">Cell inner membrane</location>
        <topology evidence="8">Multi-pass membrane protein</topology>
    </subcellularLocation>
    <subcellularLocation>
        <location evidence="1">Cell membrane</location>
        <topology evidence="1">Multi-pass membrane protein</topology>
    </subcellularLocation>
</comment>
<feature type="transmembrane region" description="Helical" evidence="8">
    <location>
        <begin position="138"/>
        <end position="163"/>
    </location>
</feature>
<keyword evidence="6 8" id="KW-1133">Transmembrane helix</keyword>
<feature type="transmembrane region" description="Helical" evidence="8">
    <location>
        <begin position="101"/>
        <end position="126"/>
    </location>
</feature>
<evidence type="ECO:0000313" key="9">
    <source>
        <dbReference type="EMBL" id="NMJ41978.1"/>
    </source>
</evidence>
<gene>
    <name evidence="9" type="ORF">GWK16_12055</name>
</gene>
<organism evidence="9 10">
    <name type="scientific">Neoroseomonas marina</name>
    <dbReference type="NCBI Taxonomy" id="1232220"/>
    <lineage>
        <taxon>Bacteria</taxon>
        <taxon>Pseudomonadati</taxon>
        <taxon>Pseudomonadota</taxon>
        <taxon>Alphaproteobacteria</taxon>
        <taxon>Acetobacterales</taxon>
        <taxon>Acetobacteraceae</taxon>
        <taxon>Neoroseomonas</taxon>
    </lineage>
</organism>
<keyword evidence="5 8" id="KW-0812">Transmembrane</keyword>
<evidence type="ECO:0000256" key="2">
    <source>
        <dbReference type="ARBA" id="ARBA00010100"/>
    </source>
</evidence>
<dbReference type="InterPro" id="IPR003804">
    <property type="entry name" value="Lactate_perm"/>
</dbReference>
<evidence type="ECO:0000256" key="1">
    <source>
        <dbReference type="ARBA" id="ARBA00004651"/>
    </source>
</evidence>
<keyword evidence="4" id="KW-1003">Cell membrane</keyword>
<evidence type="ECO:0000256" key="5">
    <source>
        <dbReference type="ARBA" id="ARBA00022692"/>
    </source>
</evidence>
<feature type="transmembrane region" description="Helical" evidence="8">
    <location>
        <begin position="291"/>
        <end position="313"/>
    </location>
</feature>
<reference evidence="9 10" key="1">
    <citation type="submission" date="2020-03" db="EMBL/GenBank/DDBJ databases">
        <authorList>
            <person name="Sun Q."/>
        </authorList>
    </citation>
    <scope>NUCLEOTIDE SEQUENCE [LARGE SCALE GENOMIC DNA]</scope>
    <source>
        <strain evidence="9 10">JC162</strain>
    </source>
</reference>
<protein>
    <recommendedName>
        <fullName evidence="8">L-lactate permease</fullName>
    </recommendedName>
</protein>
<feature type="transmembrane region" description="Helical" evidence="8">
    <location>
        <begin position="259"/>
        <end position="279"/>
    </location>
</feature>
<feature type="transmembrane region" description="Helical" evidence="8">
    <location>
        <begin position="175"/>
        <end position="194"/>
    </location>
</feature>
<name>A0A848EF56_9PROT</name>
<dbReference type="GO" id="GO:0015129">
    <property type="term" value="F:lactate transmembrane transporter activity"/>
    <property type="evidence" value="ECO:0007669"/>
    <property type="project" value="UniProtKB-UniRule"/>
</dbReference>
<feature type="transmembrane region" description="Helical" evidence="8">
    <location>
        <begin position="230"/>
        <end position="247"/>
    </location>
</feature>
<feature type="transmembrane region" description="Helical" evidence="8">
    <location>
        <begin position="61"/>
        <end position="81"/>
    </location>
</feature>
<accession>A0A848EF56</accession>
<dbReference type="Pfam" id="PF02652">
    <property type="entry name" value="Lactate_perm"/>
    <property type="match status" value="1"/>
</dbReference>
<evidence type="ECO:0000256" key="6">
    <source>
        <dbReference type="ARBA" id="ARBA00022989"/>
    </source>
</evidence>
<proteinExistence type="inferred from homology"/>
<keyword evidence="8" id="KW-0997">Cell inner membrane</keyword>
<evidence type="ECO:0000256" key="4">
    <source>
        <dbReference type="ARBA" id="ARBA00022475"/>
    </source>
</evidence>
<feature type="transmembrane region" description="Helical" evidence="8">
    <location>
        <begin position="415"/>
        <end position="435"/>
    </location>
</feature>
<comment type="similarity">
    <text evidence="2 8">Belongs to the lactate permease family.</text>
</comment>
<dbReference type="GO" id="GO:0005886">
    <property type="term" value="C:plasma membrane"/>
    <property type="evidence" value="ECO:0007669"/>
    <property type="project" value="UniProtKB-SubCell"/>
</dbReference>
<dbReference type="RefSeq" id="WP_170054205.1">
    <property type="nucleotide sequence ID" value="NZ_JABBKX010000003.1"/>
</dbReference>
<dbReference type="EMBL" id="JABBKX010000003">
    <property type="protein sequence ID" value="NMJ41978.1"/>
    <property type="molecule type" value="Genomic_DNA"/>
</dbReference>
<feature type="transmembrane region" description="Helical" evidence="8">
    <location>
        <begin position="334"/>
        <end position="362"/>
    </location>
</feature>
<evidence type="ECO:0000313" key="10">
    <source>
        <dbReference type="Proteomes" id="UP000548582"/>
    </source>
</evidence>
<keyword evidence="7 8" id="KW-0472">Membrane</keyword>
<keyword evidence="10" id="KW-1185">Reference proteome</keyword>
<evidence type="ECO:0000256" key="7">
    <source>
        <dbReference type="ARBA" id="ARBA00023136"/>
    </source>
</evidence>
<evidence type="ECO:0000256" key="8">
    <source>
        <dbReference type="RuleBase" id="RU365092"/>
    </source>
</evidence>
<keyword evidence="3 8" id="KW-0813">Transport</keyword>
<sequence length="467" mass="46541">MTLLLQAAPLLLLLGLLLSGRAGPLAAVLAALVATLPAAFVSLPAGTGFAGFLADEALRGVFLASQPIAVVAGGLLFHAAVEGRGEPGAVQAPTARGIFTATLLMGVFMESVTGFAVGAVFALAALRGMGLKGPPAAALALLALCMIPWGGLGPGTSLGAALLGVPAQDIAALTAWPNAAWVLLLGPVCWRLAAAAGVPVPAGERLVQMTMLGAMGAILVFGHRVLPFEVLGILASGAPLLVALWLSDPPGDAAGWRRAGRALGPYLLLTVTLLAARAVPHPPAFHPYPTLPAFPITHVAVVLLVVSAGLLLLRRDGGARAMGALRRAARPAAVLLFYVLLARWMAGSGATGALATAAASALGAAAPYAVPVLGLAGGMVTGSNVGSNAALMPVQKALGLAAGLPPLLAPGVHNFAGAAGAGMSFGVTALVCGLLADGTRPRQVWRLLVPSMIAVVVVGWVTVALLH</sequence>
<dbReference type="Proteomes" id="UP000548582">
    <property type="component" value="Unassembled WGS sequence"/>
</dbReference>
<comment type="function">
    <text evidence="8">Uptake of L-lactate across the membrane. Can also transport D-lactate and glycolate.</text>
</comment>
<comment type="caution">
    <text evidence="9">The sequence shown here is derived from an EMBL/GenBank/DDBJ whole genome shotgun (WGS) entry which is preliminary data.</text>
</comment>
<dbReference type="AlphaFoldDB" id="A0A848EF56"/>
<evidence type="ECO:0000256" key="3">
    <source>
        <dbReference type="ARBA" id="ARBA00022448"/>
    </source>
</evidence>
<feature type="transmembrane region" description="Helical" evidence="8">
    <location>
        <begin position="32"/>
        <end position="54"/>
    </location>
</feature>